<proteinExistence type="predicted"/>
<gene>
    <name evidence="1" type="ORF">SAMN05443574_12045</name>
</gene>
<dbReference type="AlphaFoldDB" id="A0A1H3A0W7"/>
<name>A0A1H3A0W7_HALVA</name>
<dbReference type="Proteomes" id="UP000182573">
    <property type="component" value="Unassembled WGS sequence"/>
</dbReference>
<protein>
    <submittedName>
        <fullName evidence="1">Uncharacterized protein</fullName>
    </submittedName>
</protein>
<dbReference type="PANTHER" id="PTHR39967:SF1">
    <property type="entry name" value="ISH14-TYPE TRANSPOSASE HSIRS44"/>
    <property type="match status" value="1"/>
</dbReference>
<feature type="non-terminal residue" evidence="1">
    <location>
        <position position="120"/>
    </location>
</feature>
<sequence length="120" mass="13508">MTLADLLRETLEEDSQDVWENERTPTPVRRFGVRLHTAGLSIRETVAILDLLGVDRSHGAVWNWVHTLSEAQSDPPTASPSRVAVDEKQIEVDGEKKWLYAAVDVDSKLLLEVDVFSRRG</sequence>
<accession>A0A1H3A0W7</accession>
<organism evidence="1 2">
    <name type="scientific">Haloarcula vallismortis</name>
    <name type="common">Halobacterium vallismortis</name>
    <dbReference type="NCBI Taxonomy" id="28442"/>
    <lineage>
        <taxon>Archaea</taxon>
        <taxon>Methanobacteriati</taxon>
        <taxon>Methanobacteriota</taxon>
        <taxon>Stenosarchaea group</taxon>
        <taxon>Halobacteria</taxon>
        <taxon>Halobacteriales</taxon>
        <taxon>Haloarculaceae</taxon>
        <taxon>Haloarcula</taxon>
    </lineage>
</organism>
<evidence type="ECO:0000313" key="1">
    <source>
        <dbReference type="EMBL" id="SDX23337.1"/>
    </source>
</evidence>
<dbReference type="EMBL" id="FNOF01000020">
    <property type="protein sequence ID" value="SDX23337.1"/>
    <property type="molecule type" value="Genomic_DNA"/>
</dbReference>
<reference evidence="1 2" key="1">
    <citation type="submission" date="2016-10" db="EMBL/GenBank/DDBJ databases">
        <authorList>
            <person name="de Groot N.N."/>
        </authorList>
    </citation>
    <scope>NUCLEOTIDE SEQUENCE [LARGE SCALE GENOMIC DNA]</scope>
    <source>
        <strain evidence="1 2">DSM 3756</strain>
    </source>
</reference>
<dbReference type="PANTHER" id="PTHR39967">
    <property type="match status" value="1"/>
</dbReference>
<evidence type="ECO:0000313" key="2">
    <source>
        <dbReference type="Proteomes" id="UP000182573"/>
    </source>
</evidence>